<protein>
    <submittedName>
        <fullName evidence="3">Uncharacterized protein</fullName>
    </submittedName>
</protein>
<keyword evidence="2" id="KW-0732">Signal</keyword>
<evidence type="ECO:0000313" key="3">
    <source>
        <dbReference type="EMBL" id="KAL0271277.1"/>
    </source>
</evidence>
<evidence type="ECO:0000256" key="2">
    <source>
        <dbReference type="SAM" id="SignalP"/>
    </source>
</evidence>
<feature type="chain" id="PRO_5043935008" evidence="2">
    <location>
        <begin position="30"/>
        <end position="153"/>
    </location>
</feature>
<feature type="region of interest" description="Disordered" evidence="1">
    <location>
        <begin position="65"/>
        <end position="102"/>
    </location>
</feature>
<evidence type="ECO:0000256" key="1">
    <source>
        <dbReference type="SAM" id="MobiDB-lite"/>
    </source>
</evidence>
<feature type="compositionally biased region" description="Acidic residues" evidence="1">
    <location>
        <begin position="70"/>
        <end position="80"/>
    </location>
</feature>
<sequence length="153" mass="17842">MNSVFAMSAKLSYALLFVVAIASFPVATADDGGNSRTGYVSVWLLREKTRHLLVEEVDDNGRSEVKELELPEYEDSEEVREDEKRRREQRKEFAREGSLGCDATDDRERRRCLQERRKKLRTSYRNWREAMRRVLRDVDARIEDLGAEIGENA</sequence>
<organism evidence="3">
    <name type="scientific">Menopon gallinae</name>
    <name type="common">poultry shaft louse</name>
    <dbReference type="NCBI Taxonomy" id="328185"/>
    <lineage>
        <taxon>Eukaryota</taxon>
        <taxon>Metazoa</taxon>
        <taxon>Ecdysozoa</taxon>
        <taxon>Arthropoda</taxon>
        <taxon>Hexapoda</taxon>
        <taxon>Insecta</taxon>
        <taxon>Pterygota</taxon>
        <taxon>Neoptera</taxon>
        <taxon>Paraneoptera</taxon>
        <taxon>Psocodea</taxon>
        <taxon>Troctomorpha</taxon>
        <taxon>Phthiraptera</taxon>
        <taxon>Amblycera</taxon>
        <taxon>Menoponidae</taxon>
        <taxon>Menopon</taxon>
    </lineage>
</organism>
<name>A0AAW2HNG0_9NEOP</name>
<gene>
    <name evidence="3" type="ORF">PYX00_008418</name>
</gene>
<dbReference type="EMBL" id="JARGDH010000004">
    <property type="protein sequence ID" value="KAL0271277.1"/>
    <property type="molecule type" value="Genomic_DNA"/>
</dbReference>
<feature type="signal peptide" evidence="2">
    <location>
        <begin position="1"/>
        <end position="29"/>
    </location>
</feature>
<accession>A0AAW2HNG0</accession>
<proteinExistence type="predicted"/>
<reference evidence="3" key="1">
    <citation type="journal article" date="2024" name="Gigascience">
        <title>Chromosome-level genome of the poultry shaft louse Menopon gallinae provides insight into the host-switching and adaptive evolution of parasitic lice.</title>
        <authorList>
            <person name="Xu Y."/>
            <person name="Ma L."/>
            <person name="Liu S."/>
            <person name="Liang Y."/>
            <person name="Liu Q."/>
            <person name="He Z."/>
            <person name="Tian L."/>
            <person name="Duan Y."/>
            <person name="Cai W."/>
            <person name="Li H."/>
            <person name="Song F."/>
        </authorList>
    </citation>
    <scope>NUCLEOTIDE SEQUENCE</scope>
    <source>
        <strain evidence="3">Cailab_2023a</strain>
    </source>
</reference>
<comment type="caution">
    <text evidence="3">The sequence shown here is derived from an EMBL/GenBank/DDBJ whole genome shotgun (WGS) entry which is preliminary data.</text>
</comment>
<feature type="compositionally biased region" description="Basic and acidic residues" evidence="1">
    <location>
        <begin position="81"/>
        <end position="95"/>
    </location>
</feature>
<dbReference type="AlphaFoldDB" id="A0AAW2HNG0"/>